<dbReference type="InterPro" id="IPR010982">
    <property type="entry name" value="Lambda_DNA-bd_dom_sf"/>
</dbReference>
<dbReference type="SMART" id="SM00530">
    <property type="entry name" value="HTH_XRE"/>
    <property type="match status" value="1"/>
</dbReference>
<evidence type="ECO:0000313" key="4">
    <source>
        <dbReference type="Proteomes" id="UP000443070"/>
    </source>
</evidence>
<dbReference type="Gene3D" id="1.10.260.40">
    <property type="entry name" value="lambda repressor-like DNA-binding domains"/>
    <property type="match status" value="1"/>
</dbReference>
<dbReference type="AlphaFoldDB" id="A0A7X3BWJ6"/>
<protein>
    <submittedName>
        <fullName evidence="2">Helix-turn-helix domain-containing protein</fullName>
    </submittedName>
</protein>
<sequence>MMNALSGGIIRKNERRIIMKVTLEAARVNSGMTQEKAASLLGISRRSLQKYESYEMSPRVDLAIKMSKIYNCELSDFIFLKQNIALSGEKGA</sequence>
<dbReference type="Proteomes" id="UP000484547">
    <property type="component" value="Unassembled WGS sequence"/>
</dbReference>
<reference evidence="4 5" key="1">
    <citation type="journal article" date="2019" name="Nat. Med.">
        <title>A library of human gut bacterial isolates paired with longitudinal multiomics data enables mechanistic microbiome research.</title>
        <authorList>
            <person name="Poyet M."/>
            <person name="Groussin M."/>
            <person name="Gibbons S.M."/>
            <person name="Avila-Pacheco J."/>
            <person name="Jiang X."/>
            <person name="Kearney S.M."/>
            <person name="Perrotta A.R."/>
            <person name="Berdy B."/>
            <person name="Zhao S."/>
            <person name="Lieberman T.D."/>
            <person name="Swanson P.K."/>
            <person name="Smith M."/>
            <person name="Roesemann S."/>
            <person name="Alexander J.E."/>
            <person name="Rich S.A."/>
            <person name="Livny J."/>
            <person name="Vlamakis H."/>
            <person name="Clish C."/>
            <person name="Bullock K."/>
            <person name="Deik A."/>
            <person name="Scott J."/>
            <person name="Pierce K.A."/>
            <person name="Xavier R.J."/>
            <person name="Alm E.J."/>
        </authorList>
    </citation>
    <scope>NUCLEOTIDE SEQUENCE [LARGE SCALE GENOMIC DNA]</scope>
    <source>
        <strain evidence="2 5">BIOML-A13</strain>
        <strain evidence="3 4">BIOML-A3</strain>
    </source>
</reference>
<evidence type="ECO:0000259" key="1">
    <source>
        <dbReference type="PROSITE" id="PS50943"/>
    </source>
</evidence>
<accession>A0A7X3BWJ6</accession>
<keyword evidence="4" id="KW-1185">Reference proteome</keyword>
<evidence type="ECO:0000313" key="2">
    <source>
        <dbReference type="EMBL" id="MTT76636.1"/>
    </source>
</evidence>
<evidence type="ECO:0000313" key="3">
    <source>
        <dbReference type="EMBL" id="MTU04767.1"/>
    </source>
</evidence>
<dbReference type="EMBL" id="WNBM01000010">
    <property type="protein sequence ID" value="MTT76636.1"/>
    <property type="molecule type" value="Genomic_DNA"/>
</dbReference>
<feature type="domain" description="HTH cro/C1-type" evidence="1">
    <location>
        <begin position="23"/>
        <end position="77"/>
    </location>
</feature>
<dbReference type="InterPro" id="IPR001387">
    <property type="entry name" value="Cro/C1-type_HTH"/>
</dbReference>
<dbReference type="GO" id="GO:0003677">
    <property type="term" value="F:DNA binding"/>
    <property type="evidence" value="ECO:0007669"/>
    <property type="project" value="InterPro"/>
</dbReference>
<organism evidence="2 5">
    <name type="scientific">Phascolarctobacterium faecium</name>
    <dbReference type="NCBI Taxonomy" id="33025"/>
    <lineage>
        <taxon>Bacteria</taxon>
        <taxon>Bacillati</taxon>
        <taxon>Bacillota</taxon>
        <taxon>Negativicutes</taxon>
        <taxon>Acidaminococcales</taxon>
        <taxon>Acidaminococcaceae</taxon>
        <taxon>Phascolarctobacterium</taxon>
    </lineage>
</organism>
<comment type="caution">
    <text evidence="2">The sequence shown here is derived from an EMBL/GenBank/DDBJ whole genome shotgun (WGS) entry which is preliminary data.</text>
</comment>
<dbReference type="PROSITE" id="PS50943">
    <property type="entry name" value="HTH_CROC1"/>
    <property type="match status" value="1"/>
</dbReference>
<name>A0A7X3BWJ6_9FIRM</name>
<dbReference type="EMBL" id="WNBW01000011">
    <property type="protein sequence ID" value="MTU04767.1"/>
    <property type="molecule type" value="Genomic_DNA"/>
</dbReference>
<dbReference type="SUPFAM" id="SSF47413">
    <property type="entry name" value="lambda repressor-like DNA-binding domains"/>
    <property type="match status" value="1"/>
</dbReference>
<dbReference type="Pfam" id="PF01381">
    <property type="entry name" value="HTH_3"/>
    <property type="match status" value="1"/>
</dbReference>
<dbReference type="OrthoDB" id="1624259at2"/>
<dbReference type="CDD" id="cd00093">
    <property type="entry name" value="HTH_XRE"/>
    <property type="match status" value="1"/>
</dbReference>
<dbReference type="Proteomes" id="UP000443070">
    <property type="component" value="Unassembled WGS sequence"/>
</dbReference>
<proteinExistence type="predicted"/>
<gene>
    <name evidence="2" type="ORF">GMD11_10215</name>
    <name evidence="3" type="ORF">GMD18_10205</name>
</gene>
<evidence type="ECO:0000313" key="5">
    <source>
        <dbReference type="Proteomes" id="UP000484547"/>
    </source>
</evidence>